<dbReference type="GO" id="GO:0004322">
    <property type="term" value="F:ferroxidase activity"/>
    <property type="evidence" value="ECO:0007669"/>
    <property type="project" value="UniProtKB-EC"/>
</dbReference>
<dbReference type="PROSITE" id="PS00540">
    <property type="entry name" value="FERRITIN_1"/>
    <property type="match status" value="1"/>
</dbReference>
<keyword evidence="13" id="KW-0560">Oxidoreductase</keyword>
<feature type="domain" description="Ferritin-like diiron" evidence="14">
    <location>
        <begin position="83"/>
        <end position="269"/>
    </location>
</feature>
<dbReference type="PANTHER" id="PTHR11431:SF90">
    <property type="entry name" value="FERRITIN-1, CHLOROPLASTIC"/>
    <property type="match status" value="1"/>
</dbReference>
<dbReference type="InterPro" id="IPR008331">
    <property type="entry name" value="Ferritin_DPS_dom"/>
</dbReference>
<dbReference type="GO" id="GO:0006879">
    <property type="term" value="P:intracellular iron ion homeostasis"/>
    <property type="evidence" value="ECO:0007669"/>
    <property type="project" value="UniProtKB-KW"/>
</dbReference>
<comment type="similarity">
    <text evidence="2 13">Belongs to the ferritin family.</text>
</comment>
<evidence type="ECO:0000313" key="15">
    <source>
        <dbReference type="EMBL" id="RZC03085.1"/>
    </source>
</evidence>
<dbReference type="InterPro" id="IPR009040">
    <property type="entry name" value="Ferritin-like_diiron"/>
</dbReference>
<evidence type="ECO:0000256" key="12">
    <source>
        <dbReference type="PIRSR" id="PIRSR601519-1"/>
    </source>
</evidence>
<evidence type="ECO:0000313" key="16">
    <source>
        <dbReference type="Proteomes" id="UP000289340"/>
    </source>
</evidence>
<comment type="subcellular location">
    <subcellularLocation>
        <location evidence="1">Plastid</location>
        <location evidence="1">Chloroplast</location>
    </subcellularLocation>
</comment>
<sequence>MALAPSKVSSFSGFSPKPSVGDALKNPTCSVSLSFANVKLGSRNLRVCASTVPLSGVIFEPFEEVKKGELAVPTAPQVSLARQNYADECESAINEQINVEYNASYAYHSLFAYFDRDNVALKGFAKFFKESSEEEREHAEKLMKYQNTRGGRVVLHAIKNVPSEFEHVEKGDALYGETADFIIVSTLNHICFSMPLSFFYYRMTLIFVQINIYADFPLLLCSAMELALSLEKLVNEKLLNVHSVADRNNDPQLADFIESEFLSEQVKLI</sequence>
<feature type="binding site" evidence="12">
    <location>
        <position position="138"/>
    </location>
    <ligand>
        <name>Fe cation</name>
        <dbReference type="ChEBI" id="CHEBI:24875"/>
        <label>1</label>
    </ligand>
</feature>
<evidence type="ECO:0000256" key="7">
    <source>
        <dbReference type="ARBA" id="ARBA00022946"/>
    </source>
</evidence>
<organism evidence="15 16">
    <name type="scientific">Glycine soja</name>
    <name type="common">Wild soybean</name>
    <dbReference type="NCBI Taxonomy" id="3848"/>
    <lineage>
        <taxon>Eukaryota</taxon>
        <taxon>Viridiplantae</taxon>
        <taxon>Streptophyta</taxon>
        <taxon>Embryophyta</taxon>
        <taxon>Tracheophyta</taxon>
        <taxon>Spermatophyta</taxon>
        <taxon>Magnoliopsida</taxon>
        <taxon>eudicotyledons</taxon>
        <taxon>Gunneridae</taxon>
        <taxon>Pentapetalae</taxon>
        <taxon>rosids</taxon>
        <taxon>fabids</taxon>
        <taxon>Fabales</taxon>
        <taxon>Fabaceae</taxon>
        <taxon>Papilionoideae</taxon>
        <taxon>50 kb inversion clade</taxon>
        <taxon>NPAAA clade</taxon>
        <taxon>indigoferoid/millettioid clade</taxon>
        <taxon>Phaseoleae</taxon>
        <taxon>Glycine</taxon>
        <taxon>Glycine subgen. Soja</taxon>
    </lineage>
</organism>
<evidence type="ECO:0000256" key="5">
    <source>
        <dbReference type="ARBA" id="ARBA00022640"/>
    </source>
</evidence>
<dbReference type="Proteomes" id="UP000289340">
    <property type="component" value="Chromosome 7"/>
</dbReference>
<dbReference type="GO" id="GO:0009507">
    <property type="term" value="C:chloroplast"/>
    <property type="evidence" value="ECO:0007669"/>
    <property type="project" value="UniProtKB-SubCell"/>
</dbReference>
<evidence type="ECO:0000256" key="3">
    <source>
        <dbReference type="ARBA" id="ARBA00022434"/>
    </source>
</evidence>
<reference evidence="15 16" key="1">
    <citation type="submission" date="2018-09" db="EMBL/GenBank/DDBJ databases">
        <title>A high-quality reference genome of wild soybean provides a powerful tool to mine soybean genomes.</title>
        <authorList>
            <person name="Xie M."/>
            <person name="Chung C.Y.L."/>
            <person name="Li M.-W."/>
            <person name="Wong F.-L."/>
            <person name="Chan T.-F."/>
            <person name="Lam H.-M."/>
        </authorList>
    </citation>
    <scope>NUCLEOTIDE SEQUENCE [LARGE SCALE GENOMIC DNA]</scope>
    <source>
        <strain evidence="16">cv. W05</strain>
        <tissue evidence="15">Hypocotyl of etiolated seedlings</tissue>
    </source>
</reference>
<evidence type="ECO:0000256" key="2">
    <source>
        <dbReference type="ARBA" id="ARBA00007513"/>
    </source>
</evidence>
<evidence type="ECO:0000256" key="13">
    <source>
        <dbReference type="RuleBase" id="RU361145"/>
    </source>
</evidence>
<dbReference type="SUPFAM" id="SSF47240">
    <property type="entry name" value="Ferritin-like"/>
    <property type="match status" value="2"/>
</dbReference>
<comment type="catalytic activity">
    <reaction evidence="11 13">
        <text>4 Fe(2+) + O2 + 4 H(+) = 4 Fe(3+) + 2 H2O</text>
        <dbReference type="Rhea" id="RHEA:11148"/>
        <dbReference type="ChEBI" id="CHEBI:15377"/>
        <dbReference type="ChEBI" id="CHEBI:15378"/>
        <dbReference type="ChEBI" id="CHEBI:15379"/>
        <dbReference type="ChEBI" id="CHEBI:29033"/>
        <dbReference type="ChEBI" id="CHEBI:29034"/>
        <dbReference type="EC" id="1.16.3.1"/>
    </reaction>
</comment>
<feature type="binding site" evidence="12">
    <location>
        <position position="265"/>
    </location>
    <ligand>
        <name>Fe cation</name>
        <dbReference type="ChEBI" id="CHEBI:24875"/>
        <label>1</label>
    </ligand>
</feature>
<dbReference type="InterPro" id="IPR012347">
    <property type="entry name" value="Ferritin-like"/>
</dbReference>
<evidence type="ECO:0000256" key="4">
    <source>
        <dbReference type="ARBA" id="ARBA00022528"/>
    </source>
</evidence>
<dbReference type="Gene3D" id="1.20.1260.10">
    <property type="match status" value="2"/>
</dbReference>
<evidence type="ECO:0000256" key="9">
    <source>
        <dbReference type="ARBA" id="ARBA00025111"/>
    </source>
</evidence>
<comment type="subunit">
    <text evidence="10">Oligomer of 24 subunits. There are two types of subunits: L (light) chain and H (heavy) chain. The major chain can be light or heavy, depending on the species and tissue type. The functional molecule forms a roughly spherical shell with a diameter of 12 nm and contains a central cavity into which the insoluble mineral iron core is deposited.</text>
</comment>
<comment type="caution">
    <text evidence="15">The sequence shown here is derived from an EMBL/GenBank/DDBJ whole genome shotgun (WGS) entry which is preliminary data.</text>
</comment>
<keyword evidence="5" id="KW-0934">Plastid</keyword>
<proteinExistence type="inferred from homology"/>
<feature type="binding site" evidence="12">
    <location>
        <position position="231"/>
    </location>
    <ligand>
        <name>Fe cation</name>
        <dbReference type="ChEBI" id="CHEBI:24875"/>
        <label>1</label>
    </ligand>
</feature>
<feature type="binding site" evidence="12">
    <location>
        <position position="135"/>
    </location>
    <ligand>
        <name>Fe cation</name>
        <dbReference type="ChEBI" id="CHEBI:24875"/>
        <label>1</label>
    </ligand>
</feature>
<dbReference type="EC" id="1.16.3.1" evidence="13"/>
<keyword evidence="4" id="KW-0150">Chloroplast</keyword>
<dbReference type="PANTHER" id="PTHR11431">
    <property type="entry name" value="FERRITIN"/>
    <property type="match status" value="1"/>
</dbReference>
<keyword evidence="6 12" id="KW-0479">Metal-binding</keyword>
<dbReference type="AlphaFoldDB" id="A0A445JX63"/>
<dbReference type="InterPro" id="IPR009078">
    <property type="entry name" value="Ferritin-like_SF"/>
</dbReference>
<evidence type="ECO:0000256" key="10">
    <source>
        <dbReference type="ARBA" id="ARBA00026060"/>
    </source>
</evidence>
<dbReference type="InterPro" id="IPR001519">
    <property type="entry name" value="Ferritin"/>
</dbReference>
<gene>
    <name evidence="15" type="ORF">D0Y65_017952</name>
</gene>
<evidence type="ECO:0000256" key="11">
    <source>
        <dbReference type="ARBA" id="ARBA00047990"/>
    </source>
</evidence>
<keyword evidence="16" id="KW-1185">Reference proteome</keyword>
<dbReference type="InterPro" id="IPR014034">
    <property type="entry name" value="Ferritin_CS"/>
</dbReference>
<dbReference type="EMBL" id="QZWG01000007">
    <property type="protein sequence ID" value="RZC03085.1"/>
    <property type="molecule type" value="Genomic_DNA"/>
</dbReference>
<dbReference type="CDD" id="cd01056">
    <property type="entry name" value="Euk_Ferritin"/>
    <property type="match status" value="1"/>
</dbReference>
<evidence type="ECO:0000259" key="14">
    <source>
        <dbReference type="PROSITE" id="PS50905"/>
    </source>
</evidence>
<keyword evidence="3 13" id="KW-0409">Iron storage</keyword>
<comment type="function">
    <text evidence="13">Stores iron in a soluble, non-toxic, readily available form. Important for iron homeostasis. Iron is taken up in the ferrous form and deposited as ferric hydroxides after oxidation.</text>
</comment>
<dbReference type="Pfam" id="PF00210">
    <property type="entry name" value="Ferritin"/>
    <property type="match status" value="2"/>
</dbReference>
<accession>A0A445JX63</accession>
<keyword evidence="8 12" id="KW-0408">Iron</keyword>
<evidence type="ECO:0000256" key="6">
    <source>
        <dbReference type="ARBA" id="ARBA00022723"/>
    </source>
</evidence>
<dbReference type="GO" id="GO:0006826">
    <property type="term" value="P:iron ion transport"/>
    <property type="evidence" value="ECO:0007669"/>
    <property type="project" value="InterPro"/>
</dbReference>
<evidence type="ECO:0000256" key="1">
    <source>
        <dbReference type="ARBA" id="ARBA00004229"/>
    </source>
</evidence>
<comment type="function">
    <text evidence="9">Stores iron in a soluble, non-toxic, readily available form. Important for iron homeostasis. Has ferroxidase activity. Iron is taken up in the ferrous form and deposited as ferric hydroxides after oxidation.</text>
</comment>
<keyword evidence="7" id="KW-0809">Transit peptide</keyword>
<dbReference type="PROSITE" id="PS50905">
    <property type="entry name" value="FERRITIN_LIKE"/>
    <property type="match status" value="1"/>
</dbReference>
<name>A0A445JX63_GLYSO</name>
<protein>
    <recommendedName>
        <fullName evidence="13">Ferritin</fullName>
        <ecNumber evidence="13">1.16.3.1</ecNumber>
    </recommendedName>
</protein>
<feature type="binding site" evidence="12">
    <location>
        <position position="100"/>
    </location>
    <ligand>
        <name>Fe cation</name>
        <dbReference type="ChEBI" id="CHEBI:24875"/>
        <label>1</label>
    </ligand>
</feature>
<dbReference type="GO" id="GO:0008199">
    <property type="term" value="F:ferric iron binding"/>
    <property type="evidence" value="ECO:0007669"/>
    <property type="project" value="InterPro"/>
</dbReference>
<dbReference type="GO" id="GO:0008198">
    <property type="term" value="F:ferrous iron binding"/>
    <property type="evidence" value="ECO:0007669"/>
    <property type="project" value="TreeGrafter"/>
</dbReference>
<evidence type="ECO:0000256" key="8">
    <source>
        <dbReference type="ARBA" id="ARBA00023004"/>
    </source>
</evidence>